<dbReference type="InterPro" id="IPR002104">
    <property type="entry name" value="Integrase_catalytic"/>
</dbReference>
<dbReference type="Proteomes" id="UP000595792">
    <property type="component" value="Chromosome"/>
</dbReference>
<dbReference type="PROSITE" id="PS51898">
    <property type="entry name" value="TYR_RECOMBINASE"/>
    <property type="match status" value="1"/>
</dbReference>
<dbReference type="GO" id="GO:0003677">
    <property type="term" value="F:DNA binding"/>
    <property type="evidence" value="ECO:0007669"/>
    <property type="project" value="UniProtKB-UniRule"/>
</dbReference>
<dbReference type="InterPro" id="IPR013762">
    <property type="entry name" value="Integrase-like_cat_sf"/>
</dbReference>
<dbReference type="Pfam" id="PF00589">
    <property type="entry name" value="Phage_integrase"/>
    <property type="match status" value="2"/>
</dbReference>
<evidence type="ECO:0000256" key="4">
    <source>
        <dbReference type="ARBA" id="ARBA00023125"/>
    </source>
</evidence>
<dbReference type="PANTHER" id="PTHR30629:SF2">
    <property type="entry name" value="PROPHAGE INTEGRASE INTS-RELATED"/>
    <property type="match status" value="1"/>
</dbReference>
<dbReference type="InterPro" id="IPR050808">
    <property type="entry name" value="Phage_Integrase"/>
</dbReference>
<keyword evidence="3" id="KW-0229">DNA integration</keyword>
<dbReference type="InterPro" id="IPR011010">
    <property type="entry name" value="DNA_brk_join_enz"/>
</dbReference>
<evidence type="ECO:0000259" key="7">
    <source>
        <dbReference type="PROSITE" id="PS51898"/>
    </source>
</evidence>
<keyword evidence="5" id="KW-0233">DNA recombination</keyword>
<dbReference type="InterPro" id="IPR004107">
    <property type="entry name" value="Integrase_SAM-like_N"/>
</dbReference>
<gene>
    <name evidence="9" type="primary">xerC_5</name>
    <name evidence="9" type="ORF">ERS852411_01837</name>
    <name evidence="10" type="ORF">I5Q84_12930</name>
</gene>
<comment type="similarity">
    <text evidence="2">Belongs to the 'phage' integrase family.</text>
</comment>
<organism evidence="9 11">
    <name type="scientific">Flavonifractor plautii</name>
    <name type="common">Fusobacterium plautii</name>
    <dbReference type="NCBI Taxonomy" id="292800"/>
    <lineage>
        <taxon>Bacteria</taxon>
        <taxon>Bacillati</taxon>
        <taxon>Bacillota</taxon>
        <taxon>Clostridia</taxon>
        <taxon>Eubacteriales</taxon>
        <taxon>Oscillospiraceae</taxon>
        <taxon>Flavonifractor</taxon>
    </lineage>
</organism>
<comment type="function">
    <text evidence="1">Site-specific tyrosine recombinase, which acts by catalyzing the cutting and rejoining of the recombining DNA molecules.</text>
</comment>
<sequence length="381" mass="43094">MYTGKNPNGEGSLRQRKDGRWEFRVKVEGRTTPLSFYSKDKDGRGAKKKYRDWLRESGGEAVESVKTVEKWTRTWLEVSKKGRVAPKTYENYEYYIEKFILPEIGRMKLDSVRPVHIEQIFAKAASLSHSARNEIKVCLNGIFKSARKNRLCKANPAEDISLTRDPAKPPKVHTLEEVRAILTYAPSHKWGAYVELALYTGLRTEELCGLMWSDVDLQAGTLTIRRVVAEVENDDPDALMHPDKTGQVKRRRKYALVDTTKSRRERVVALNDAGTDVVKSIPKNGLYVLPGPDGGFLRPPVFAHRYAAVLRDLNATLPKDQQVQQLSPHKARHTYATALLEGGASIRSVQDQLGHAKLSTTQIYTHVDLEARKNNVVKLAY</sequence>
<dbReference type="AlphaFoldDB" id="A0A174GHX2"/>
<dbReference type="PROSITE" id="PS51900">
    <property type="entry name" value="CB"/>
    <property type="match status" value="1"/>
</dbReference>
<dbReference type="InterPro" id="IPR044068">
    <property type="entry name" value="CB"/>
</dbReference>
<feature type="domain" description="Core-binding (CB)" evidence="8">
    <location>
        <begin position="66"/>
        <end position="147"/>
    </location>
</feature>
<dbReference type="KEGG" id="fpla:A4U99_14645"/>
<dbReference type="Pfam" id="PF14659">
    <property type="entry name" value="Phage_int_SAM_3"/>
    <property type="match status" value="1"/>
</dbReference>
<dbReference type="RefSeq" id="WP_021630082.1">
    <property type="nucleotide sequence ID" value="NZ_CAAKOI010000416.1"/>
</dbReference>
<dbReference type="PANTHER" id="PTHR30629">
    <property type="entry name" value="PROPHAGE INTEGRASE"/>
    <property type="match status" value="1"/>
</dbReference>
<dbReference type="EMBL" id="CYZT01000125">
    <property type="protein sequence ID" value="CUO61017.1"/>
    <property type="molecule type" value="Genomic_DNA"/>
</dbReference>
<evidence type="ECO:0000256" key="2">
    <source>
        <dbReference type="ARBA" id="ARBA00008857"/>
    </source>
</evidence>
<dbReference type="Gene3D" id="1.10.150.130">
    <property type="match status" value="1"/>
</dbReference>
<reference evidence="10 12" key="2">
    <citation type="submission" date="2020-11" db="EMBL/GenBank/DDBJ databases">
        <title>Closed and high quality bacterial genomes of the OMM12 community.</title>
        <authorList>
            <person name="Marbouty M."/>
            <person name="Lamy-Besnier Q."/>
            <person name="Debarbieux L."/>
            <person name="Koszul R."/>
        </authorList>
    </citation>
    <scope>NUCLEOTIDE SEQUENCE [LARGE SCALE GENOMIC DNA]</scope>
    <source>
        <strain evidence="10 12">YL31</strain>
    </source>
</reference>
<keyword evidence="4 6" id="KW-0238">DNA-binding</keyword>
<dbReference type="SUPFAM" id="SSF56349">
    <property type="entry name" value="DNA breaking-rejoining enzymes"/>
    <property type="match status" value="1"/>
</dbReference>
<dbReference type="Proteomes" id="UP000095746">
    <property type="component" value="Unassembled WGS sequence"/>
</dbReference>
<evidence type="ECO:0000313" key="9">
    <source>
        <dbReference type="EMBL" id="CUO61017.1"/>
    </source>
</evidence>
<reference evidence="9 11" key="1">
    <citation type="submission" date="2015-09" db="EMBL/GenBank/DDBJ databases">
        <authorList>
            <consortium name="Pathogen Informatics"/>
        </authorList>
    </citation>
    <scope>NUCLEOTIDE SEQUENCE [LARGE SCALE GENOMIC DNA]</scope>
    <source>
        <strain evidence="9 11">2789STDY5608854</strain>
    </source>
</reference>
<dbReference type="InterPro" id="IPR010998">
    <property type="entry name" value="Integrase_recombinase_N"/>
</dbReference>
<evidence type="ECO:0000313" key="12">
    <source>
        <dbReference type="Proteomes" id="UP000595792"/>
    </source>
</evidence>
<dbReference type="Gene3D" id="1.10.443.10">
    <property type="entry name" value="Intergrase catalytic core"/>
    <property type="match status" value="1"/>
</dbReference>
<evidence type="ECO:0000313" key="10">
    <source>
        <dbReference type="EMBL" id="QQR04877.1"/>
    </source>
</evidence>
<feature type="domain" description="Tyr recombinase" evidence="7">
    <location>
        <begin position="168"/>
        <end position="378"/>
    </location>
</feature>
<proteinExistence type="inferred from homology"/>
<dbReference type="EMBL" id="CP065315">
    <property type="protein sequence ID" value="QQR04877.1"/>
    <property type="molecule type" value="Genomic_DNA"/>
</dbReference>
<evidence type="ECO:0000256" key="5">
    <source>
        <dbReference type="ARBA" id="ARBA00023172"/>
    </source>
</evidence>
<dbReference type="GO" id="GO:0015074">
    <property type="term" value="P:DNA integration"/>
    <property type="evidence" value="ECO:0007669"/>
    <property type="project" value="UniProtKB-KW"/>
</dbReference>
<protein>
    <submittedName>
        <fullName evidence="9">Tyrosine recombinase XerC</fullName>
    </submittedName>
    <submittedName>
        <fullName evidence="10">Tyrosine-type recombinase/integrase</fullName>
    </submittedName>
</protein>
<evidence type="ECO:0000313" key="11">
    <source>
        <dbReference type="Proteomes" id="UP000095746"/>
    </source>
</evidence>
<accession>A0A174GHX2</accession>
<evidence type="ECO:0000256" key="6">
    <source>
        <dbReference type="PROSITE-ProRule" id="PRU01248"/>
    </source>
</evidence>
<evidence type="ECO:0000259" key="8">
    <source>
        <dbReference type="PROSITE" id="PS51900"/>
    </source>
</evidence>
<dbReference type="OrthoDB" id="9803188at2"/>
<name>A0A174GHX2_FLAPL</name>
<evidence type="ECO:0000256" key="1">
    <source>
        <dbReference type="ARBA" id="ARBA00003283"/>
    </source>
</evidence>
<dbReference type="GO" id="GO:0006310">
    <property type="term" value="P:DNA recombination"/>
    <property type="evidence" value="ECO:0007669"/>
    <property type="project" value="UniProtKB-KW"/>
</dbReference>
<evidence type="ECO:0000256" key="3">
    <source>
        <dbReference type="ARBA" id="ARBA00022908"/>
    </source>
</evidence>
<dbReference type="CDD" id="cd01189">
    <property type="entry name" value="INT_ICEBs1_C_like"/>
    <property type="match status" value="1"/>
</dbReference>